<evidence type="ECO:0000313" key="6">
    <source>
        <dbReference type="EMBL" id="ODR54986.1"/>
    </source>
</evidence>
<dbReference type="GO" id="GO:0043565">
    <property type="term" value="F:sequence-specific DNA binding"/>
    <property type="evidence" value="ECO:0007669"/>
    <property type="project" value="InterPro"/>
</dbReference>
<dbReference type="SUPFAM" id="SSF46689">
    <property type="entry name" value="Homeodomain-like"/>
    <property type="match status" value="2"/>
</dbReference>
<reference evidence="6 7" key="2">
    <citation type="submission" date="2016-08" db="EMBL/GenBank/DDBJ databases">
        <authorList>
            <person name="Seilhamer J.J."/>
        </authorList>
    </citation>
    <scope>NUCLEOTIDE SEQUENCE [LARGE SCALE GENOMIC DNA]</scope>
    <source>
        <strain evidence="6 7">NML150140-1</strain>
    </source>
</reference>
<evidence type="ECO:0000256" key="1">
    <source>
        <dbReference type="ARBA" id="ARBA00023015"/>
    </source>
</evidence>
<reference evidence="5 8" key="1">
    <citation type="submission" date="2016-08" db="EMBL/GenBank/DDBJ databases">
        <title>Characterization of Isolates of Eisenbergiella tayi Derived from Blood Cultures, Using Whole Genome Sequencing.</title>
        <authorList>
            <person name="Bernier A.-M."/>
            <person name="Burdz T."/>
            <person name="Wiebe D."/>
            <person name="Bernard K."/>
        </authorList>
    </citation>
    <scope>NUCLEOTIDE SEQUENCE [LARGE SCALE GENOMIC DNA]</scope>
    <source>
        <strain evidence="5 8">NML120146</strain>
    </source>
</reference>
<gene>
    <name evidence="6" type="ORF">BEI59_03420</name>
    <name evidence="5" type="ORF">BEI63_28870</name>
</gene>
<feature type="domain" description="HTH araC/xylS-type" evidence="4">
    <location>
        <begin position="304"/>
        <end position="402"/>
    </location>
</feature>
<keyword evidence="2" id="KW-0238">DNA-binding</keyword>
<evidence type="ECO:0000256" key="3">
    <source>
        <dbReference type="ARBA" id="ARBA00023163"/>
    </source>
</evidence>
<protein>
    <recommendedName>
        <fullName evidence="4">HTH araC/xylS-type domain-containing protein</fullName>
    </recommendedName>
</protein>
<organism evidence="6 7">
    <name type="scientific">Eisenbergiella tayi</name>
    <dbReference type="NCBI Taxonomy" id="1432052"/>
    <lineage>
        <taxon>Bacteria</taxon>
        <taxon>Bacillati</taxon>
        <taxon>Bacillota</taxon>
        <taxon>Clostridia</taxon>
        <taxon>Lachnospirales</taxon>
        <taxon>Lachnospiraceae</taxon>
        <taxon>Eisenbergiella</taxon>
    </lineage>
</organism>
<dbReference type="InterPro" id="IPR018062">
    <property type="entry name" value="HTH_AraC-typ_CS"/>
</dbReference>
<dbReference type="GO" id="GO:0003700">
    <property type="term" value="F:DNA-binding transcription factor activity"/>
    <property type="evidence" value="ECO:0007669"/>
    <property type="project" value="InterPro"/>
</dbReference>
<evidence type="ECO:0000259" key="4">
    <source>
        <dbReference type="PROSITE" id="PS01124"/>
    </source>
</evidence>
<proteinExistence type="predicted"/>
<dbReference type="EMBL" id="MEHD01000051">
    <property type="protein sequence ID" value="ODR45794.1"/>
    <property type="molecule type" value="Genomic_DNA"/>
</dbReference>
<dbReference type="SMART" id="SM00342">
    <property type="entry name" value="HTH_ARAC"/>
    <property type="match status" value="1"/>
</dbReference>
<sequence length="406" mass="46812">MDTEQNLELFRNLISLNRNLYYWKYSPEMELLWTNCPSRRLYSTIFGLRDRRQTISGHFQSSGVPLIIIDIFEMVWICAFEKQGEVCRGIHVIGPAFHTDASREYLNQLTAGHNLSINYKKALIECLEMIPVVPTSTYYEYGAMLHYCLSGERICSSDLAYQTEGTLPVSVSGAAKEEPLTHQHAGIWQAELNMLKMVEEGNLNYKAAFQQVSQLSSGIKVRLGNPLRQAKDSVLIFVTLCSRAAIRGGLSPENAYTLQDLYIQTLEDCKTISDCMAVSHTMYEDFLKRVHKCRQKTDVSVCVKSCCDYIDMHIYEKTDLQMIADRLNYTRYYLSRKFQKEMGISINDYIRNRKVEEAKLLLRSTSQSVLEISNILNFCSRSHFTDSFRKVTGLSPSRYREEEQRL</sequence>
<dbReference type="Proteomes" id="UP000094869">
    <property type="component" value="Unassembled WGS sequence"/>
</dbReference>
<dbReference type="PANTHER" id="PTHR43280:SF2">
    <property type="entry name" value="HTH-TYPE TRANSCRIPTIONAL REGULATOR EXSA"/>
    <property type="match status" value="1"/>
</dbReference>
<name>A0A1E3UMQ8_9FIRM</name>
<dbReference type="PROSITE" id="PS00041">
    <property type="entry name" value="HTH_ARAC_FAMILY_1"/>
    <property type="match status" value="1"/>
</dbReference>
<keyword evidence="1" id="KW-0805">Transcription regulation</keyword>
<dbReference type="AlphaFoldDB" id="A0A1E3UMQ8"/>
<keyword evidence="3" id="KW-0804">Transcription</keyword>
<dbReference type="PROSITE" id="PS01124">
    <property type="entry name" value="HTH_ARAC_FAMILY_2"/>
    <property type="match status" value="1"/>
</dbReference>
<dbReference type="Proteomes" id="UP000094271">
    <property type="component" value="Unassembled WGS sequence"/>
</dbReference>
<dbReference type="RefSeq" id="WP_069409123.1">
    <property type="nucleotide sequence ID" value="NZ_JAQCZP010000015.1"/>
</dbReference>
<dbReference type="OrthoDB" id="2032459at2"/>
<dbReference type="Gene3D" id="1.10.10.60">
    <property type="entry name" value="Homeodomain-like"/>
    <property type="match status" value="2"/>
</dbReference>
<dbReference type="InterPro" id="IPR018060">
    <property type="entry name" value="HTH_AraC"/>
</dbReference>
<evidence type="ECO:0000313" key="8">
    <source>
        <dbReference type="Proteomes" id="UP000094869"/>
    </source>
</evidence>
<dbReference type="InterPro" id="IPR009057">
    <property type="entry name" value="Homeodomain-like_sf"/>
</dbReference>
<accession>A0A1E3UMQ8</accession>
<evidence type="ECO:0000313" key="7">
    <source>
        <dbReference type="Proteomes" id="UP000094271"/>
    </source>
</evidence>
<dbReference type="PANTHER" id="PTHR43280">
    <property type="entry name" value="ARAC-FAMILY TRANSCRIPTIONAL REGULATOR"/>
    <property type="match status" value="1"/>
</dbReference>
<evidence type="ECO:0000256" key="2">
    <source>
        <dbReference type="ARBA" id="ARBA00023125"/>
    </source>
</evidence>
<dbReference type="EMBL" id="MEHA01000002">
    <property type="protein sequence ID" value="ODR54986.1"/>
    <property type="molecule type" value="Genomic_DNA"/>
</dbReference>
<evidence type="ECO:0000313" key="5">
    <source>
        <dbReference type="EMBL" id="ODR45794.1"/>
    </source>
</evidence>
<dbReference type="Pfam" id="PF12833">
    <property type="entry name" value="HTH_18"/>
    <property type="match status" value="1"/>
</dbReference>
<comment type="caution">
    <text evidence="6">The sequence shown here is derived from an EMBL/GenBank/DDBJ whole genome shotgun (WGS) entry which is preliminary data.</text>
</comment>
<keyword evidence="8" id="KW-1185">Reference proteome</keyword>